<dbReference type="GO" id="GO:0032259">
    <property type="term" value="P:methylation"/>
    <property type="evidence" value="ECO:0007669"/>
    <property type="project" value="UniProtKB-KW"/>
</dbReference>
<evidence type="ECO:0000313" key="1">
    <source>
        <dbReference type="EMBL" id="NEV63361.1"/>
    </source>
</evidence>
<protein>
    <submittedName>
        <fullName evidence="1">Class I SAM-dependent methyltransferase</fullName>
    </submittedName>
</protein>
<organism evidence="1 2">
    <name type="scientific">Thiorhodococcus minor</name>
    <dbReference type="NCBI Taxonomy" id="57489"/>
    <lineage>
        <taxon>Bacteria</taxon>
        <taxon>Pseudomonadati</taxon>
        <taxon>Pseudomonadota</taxon>
        <taxon>Gammaproteobacteria</taxon>
        <taxon>Chromatiales</taxon>
        <taxon>Chromatiaceae</taxon>
        <taxon>Thiorhodococcus</taxon>
    </lineage>
</organism>
<gene>
    <name evidence="1" type="ORF">G3446_15945</name>
</gene>
<reference evidence="1 2" key="1">
    <citation type="submission" date="2020-02" db="EMBL/GenBank/DDBJ databases">
        <title>Genome sequences of Thiorhodococcus mannitoliphagus and Thiorhodococcus minor, purple sulfur photosynthetic bacteria in the gammaproteobacterial family, Chromatiaceae.</title>
        <authorList>
            <person name="Aviles F.A."/>
            <person name="Meyer T.E."/>
            <person name="Kyndt J.A."/>
        </authorList>
    </citation>
    <scope>NUCLEOTIDE SEQUENCE [LARGE SCALE GENOMIC DNA]</scope>
    <source>
        <strain evidence="1 2">DSM 11518</strain>
    </source>
</reference>
<keyword evidence="1" id="KW-0489">Methyltransferase</keyword>
<dbReference type="Pfam" id="PF13578">
    <property type="entry name" value="Methyltransf_24"/>
    <property type="match status" value="1"/>
</dbReference>
<dbReference type="Proteomes" id="UP000483379">
    <property type="component" value="Unassembled WGS sequence"/>
</dbReference>
<dbReference type="GO" id="GO:0008168">
    <property type="term" value="F:methyltransferase activity"/>
    <property type="evidence" value="ECO:0007669"/>
    <property type="project" value="UniProtKB-KW"/>
</dbReference>
<dbReference type="InterPro" id="IPR029063">
    <property type="entry name" value="SAM-dependent_MTases_sf"/>
</dbReference>
<sequence length="292" mass="33039">MGIADELRFVREMRAAATFGRFVSLNDIALHRDSPDLLEKYGIPAAAAHRGLAGGRRLLPRRSAFARYSARIRTHPWMLAEQCSPKYYRDLVRHLHTKRGRIRRIVEVGVFLGGASAYLAQAAEDLGLELHLADINPAYLGYTYERLLSLLPGSDRFVRLFHGDFPSYVAADQMLESPQGSFVQFDASHRFPDVVADMVAVCRARKWIHSLAIQDTHLRSDLIEAEVFVDMAVQAVFGTRLRYRSIGITTPGERRNIPTPHWRPFTRPRAPEGILLELAKNRCHYAPRASHG</sequence>
<keyword evidence="1" id="KW-0808">Transferase</keyword>
<name>A0A6M0K1Z0_9GAMM</name>
<comment type="caution">
    <text evidence="1">The sequence shown here is derived from an EMBL/GenBank/DDBJ whole genome shotgun (WGS) entry which is preliminary data.</text>
</comment>
<dbReference type="Gene3D" id="3.40.50.150">
    <property type="entry name" value="Vaccinia Virus protein VP39"/>
    <property type="match status" value="1"/>
</dbReference>
<dbReference type="EMBL" id="JAAIJQ010000048">
    <property type="protein sequence ID" value="NEV63361.1"/>
    <property type="molecule type" value="Genomic_DNA"/>
</dbReference>
<dbReference type="AlphaFoldDB" id="A0A6M0K1Z0"/>
<accession>A0A6M0K1Z0</accession>
<keyword evidence="2" id="KW-1185">Reference proteome</keyword>
<evidence type="ECO:0000313" key="2">
    <source>
        <dbReference type="Proteomes" id="UP000483379"/>
    </source>
</evidence>
<dbReference type="RefSeq" id="WP_164453825.1">
    <property type="nucleotide sequence ID" value="NZ_JAAIJQ010000048.1"/>
</dbReference>
<dbReference type="SUPFAM" id="SSF53335">
    <property type="entry name" value="S-adenosyl-L-methionine-dependent methyltransferases"/>
    <property type="match status" value="1"/>
</dbReference>
<proteinExistence type="predicted"/>